<evidence type="ECO:0000256" key="1">
    <source>
        <dbReference type="SAM" id="SignalP"/>
    </source>
</evidence>
<keyword evidence="1" id="KW-0732">Signal</keyword>
<dbReference type="PROSITE" id="PS51257">
    <property type="entry name" value="PROKAR_LIPOPROTEIN"/>
    <property type="match status" value="1"/>
</dbReference>
<accession>A0A378JW68</accession>
<dbReference type="InterPro" id="IPR023346">
    <property type="entry name" value="Lysozyme-like_dom_sf"/>
</dbReference>
<sequence length="199" mass="23201">MNYKLFTLLFSVLLLSSCVSHPPRDVNNICNIFKQYPKWYSDAKDVEKRWKVPVPVQMAIIHQESKFDASARPPRTKLLWIIPWKRPSTAYGYTQALRSTWKQYKQDNGWFWSSRDDFADGVDFIGWYANQAAVKAGIPRTDAYSLYLAYHEGVGGYQRKTYLQKPWLISVARKVKVKSQTYAMQLNSCQGTMKSHSWI</sequence>
<feature type="chain" id="PRO_5016829384" evidence="1">
    <location>
        <begin position="23"/>
        <end position="199"/>
    </location>
</feature>
<evidence type="ECO:0000313" key="6">
    <source>
        <dbReference type="Proteomes" id="UP000254040"/>
    </source>
</evidence>
<protein>
    <submittedName>
        <fullName evidence="4">Transcriptional regulator</fullName>
    </submittedName>
</protein>
<feature type="domain" description="Transglycosylase SLT" evidence="2">
    <location>
        <begin position="7"/>
        <end position="189"/>
    </location>
</feature>
<dbReference type="RefSeq" id="WP_028384516.1">
    <property type="nucleotide sequence ID" value="NZ_CAAAJG010000001.1"/>
</dbReference>
<dbReference type="CDD" id="cd00442">
    <property type="entry name" value="Lyz-like"/>
    <property type="match status" value="1"/>
</dbReference>
<dbReference type="AlphaFoldDB" id="A0A378JW68"/>
<gene>
    <name evidence="3" type="ORF">Lmor_1618</name>
    <name evidence="4" type="ORF">NCTC12239_01842</name>
</gene>
<dbReference type="Gene3D" id="1.10.530.10">
    <property type="match status" value="1"/>
</dbReference>
<name>A0A378JW68_9GAMM</name>
<feature type="signal peptide" evidence="1">
    <location>
        <begin position="1"/>
        <end position="22"/>
    </location>
</feature>
<reference evidence="4 6" key="2">
    <citation type="submission" date="2018-06" db="EMBL/GenBank/DDBJ databases">
        <authorList>
            <consortium name="Pathogen Informatics"/>
            <person name="Doyle S."/>
        </authorList>
    </citation>
    <scope>NUCLEOTIDE SEQUENCE [LARGE SCALE GENOMIC DNA]</scope>
    <source>
        <strain evidence="4 6">NCTC12239</strain>
    </source>
</reference>
<dbReference type="EMBL" id="LNYN01000020">
    <property type="protein sequence ID" value="KTD34221.1"/>
    <property type="molecule type" value="Genomic_DNA"/>
</dbReference>
<evidence type="ECO:0000313" key="3">
    <source>
        <dbReference type="EMBL" id="KTD34221.1"/>
    </source>
</evidence>
<dbReference type="InterPro" id="IPR045795">
    <property type="entry name" value="SLT_4"/>
</dbReference>
<dbReference type="SUPFAM" id="SSF53955">
    <property type="entry name" value="Lysozyme-like"/>
    <property type="match status" value="1"/>
</dbReference>
<dbReference type="STRING" id="39962.Lmor_1618"/>
<evidence type="ECO:0000313" key="4">
    <source>
        <dbReference type="EMBL" id="STX62903.1"/>
    </source>
</evidence>
<reference evidence="3 5" key="1">
    <citation type="submission" date="2015-11" db="EMBL/GenBank/DDBJ databases">
        <title>Genomic analysis of 38 Legionella species identifies large and diverse effector repertoires.</title>
        <authorList>
            <person name="Burstein D."/>
            <person name="Amaro F."/>
            <person name="Zusman T."/>
            <person name="Lifshitz Z."/>
            <person name="Cohen O."/>
            <person name="Gilbert J.A."/>
            <person name="Pupko T."/>
            <person name="Shuman H.A."/>
            <person name="Segal G."/>
        </authorList>
    </citation>
    <scope>NUCLEOTIDE SEQUENCE [LARGE SCALE GENOMIC DNA]</scope>
    <source>
        <strain evidence="3 5">ATCC 43877</strain>
    </source>
</reference>
<dbReference type="OrthoDB" id="9789144at2"/>
<proteinExistence type="predicted"/>
<dbReference type="EMBL" id="UGOG01000001">
    <property type="protein sequence ID" value="STX62903.1"/>
    <property type="molecule type" value="Genomic_DNA"/>
</dbReference>
<dbReference type="Pfam" id="PF19489">
    <property type="entry name" value="SLT_4"/>
    <property type="match status" value="1"/>
</dbReference>
<organism evidence="4 6">
    <name type="scientific">Legionella moravica</name>
    <dbReference type="NCBI Taxonomy" id="39962"/>
    <lineage>
        <taxon>Bacteria</taxon>
        <taxon>Pseudomonadati</taxon>
        <taxon>Pseudomonadota</taxon>
        <taxon>Gammaproteobacteria</taxon>
        <taxon>Legionellales</taxon>
        <taxon>Legionellaceae</taxon>
        <taxon>Legionella</taxon>
    </lineage>
</organism>
<dbReference type="Proteomes" id="UP000054985">
    <property type="component" value="Unassembled WGS sequence"/>
</dbReference>
<evidence type="ECO:0000313" key="5">
    <source>
        <dbReference type="Proteomes" id="UP000054985"/>
    </source>
</evidence>
<keyword evidence="5" id="KW-1185">Reference proteome</keyword>
<evidence type="ECO:0000259" key="2">
    <source>
        <dbReference type="Pfam" id="PF19489"/>
    </source>
</evidence>
<dbReference type="Proteomes" id="UP000254040">
    <property type="component" value="Unassembled WGS sequence"/>
</dbReference>